<dbReference type="InterPro" id="IPR010982">
    <property type="entry name" value="Lambda_DNA-bd_dom_sf"/>
</dbReference>
<reference evidence="5 6" key="1">
    <citation type="submission" date="2024-03" db="EMBL/GenBank/DDBJ databases">
        <title>Human intestinal bacterial collection.</title>
        <authorList>
            <person name="Pauvert C."/>
            <person name="Hitch T.C.A."/>
            <person name="Clavel T."/>
        </authorList>
    </citation>
    <scope>NUCLEOTIDE SEQUENCE [LARGE SCALE GENOMIC DNA]</scope>
    <source>
        <strain evidence="5 6">CLA-SR-H028</strain>
    </source>
</reference>
<organism evidence="5 6">
    <name type="scientific">Blautia caccae</name>
    <dbReference type="NCBI Taxonomy" id="3133175"/>
    <lineage>
        <taxon>Bacteria</taxon>
        <taxon>Bacillati</taxon>
        <taxon>Bacillota</taxon>
        <taxon>Clostridia</taxon>
        <taxon>Lachnospirales</taxon>
        <taxon>Lachnospiraceae</taxon>
        <taxon>Blautia</taxon>
    </lineage>
</organism>
<dbReference type="Pfam" id="PF13377">
    <property type="entry name" value="Peripla_BP_3"/>
    <property type="match status" value="1"/>
</dbReference>
<dbReference type="CDD" id="cd06267">
    <property type="entry name" value="PBP1_LacI_sugar_binding-like"/>
    <property type="match status" value="1"/>
</dbReference>
<dbReference type="Pfam" id="PF00356">
    <property type="entry name" value="LacI"/>
    <property type="match status" value="1"/>
</dbReference>
<proteinExistence type="predicted"/>
<evidence type="ECO:0000256" key="2">
    <source>
        <dbReference type="ARBA" id="ARBA00023125"/>
    </source>
</evidence>
<dbReference type="SUPFAM" id="SSF47413">
    <property type="entry name" value="lambda repressor-like DNA-binding domains"/>
    <property type="match status" value="1"/>
</dbReference>
<evidence type="ECO:0000313" key="6">
    <source>
        <dbReference type="Proteomes" id="UP001457898"/>
    </source>
</evidence>
<comment type="caution">
    <text evidence="5">The sequence shown here is derived from an EMBL/GenBank/DDBJ whole genome shotgun (WGS) entry which is preliminary data.</text>
</comment>
<dbReference type="PROSITE" id="PS00356">
    <property type="entry name" value="HTH_LACI_1"/>
    <property type="match status" value="1"/>
</dbReference>
<dbReference type="PANTHER" id="PTHR30146">
    <property type="entry name" value="LACI-RELATED TRANSCRIPTIONAL REPRESSOR"/>
    <property type="match status" value="1"/>
</dbReference>
<protein>
    <submittedName>
        <fullName evidence="5">LacI family DNA-binding transcriptional regulator</fullName>
    </submittedName>
</protein>
<evidence type="ECO:0000256" key="3">
    <source>
        <dbReference type="ARBA" id="ARBA00023163"/>
    </source>
</evidence>
<keyword evidence="6" id="KW-1185">Reference proteome</keyword>
<name>A0ABV1DRG7_9FIRM</name>
<dbReference type="PANTHER" id="PTHR30146:SF109">
    <property type="entry name" value="HTH-TYPE TRANSCRIPTIONAL REGULATOR GALS"/>
    <property type="match status" value="1"/>
</dbReference>
<dbReference type="InterPro" id="IPR000843">
    <property type="entry name" value="HTH_LacI"/>
</dbReference>
<dbReference type="Gene3D" id="3.40.50.2300">
    <property type="match status" value="2"/>
</dbReference>
<dbReference type="PROSITE" id="PS50932">
    <property type="entry name" value="HTH_LACI_2"/>
    <property type="match status" value="1"/>
</dbReference>
<dbReference type="RefSeq" id="WP_225305299.1">
    <property type="nucleotide sequence ID" value="NZ_JBBMFP010000019.1"/>
</dbReference>
<accession>A0ABV1DRG7</accession>
<dbReference type="CDD" id="cd01392">
    <property type="entry name" value="HTH_LacI"/>
    <property type="match status" value="1"/>
</dbReference>
<gene>
    <name evidence="5" type="ORF">WMO65_18480</name>
</gene>
<evidence type="ECO:0000256" key="1">
    <source>
        <dbReference type="ARBA" id="ARBA00023015"/>
    </source>
</evidence>
<sequence>MHQSENVFESDIVGDYMAVSIKDVAKNAGVSVSTVSRALNGYTDVNEKTRKKVQKTVRELGYVPNQSAKNLSSKSKRNMALIISDLYKNERMDEFTGNILRGIYEYVNERGTTVATYGISTKMQKEKLLEDMCSEYSLSGVIIMGMKIQDEYLIEAGRLDIPCVAIDTVLQGKNIATVMTNDEAAFEEITDYVLDQGHREVVLIKGKEDAEVTHKRYRGFKKAIEKHRIDIDNIGIFDCYFNEAKAFENTKAYIEKYQKTRATAFICMSDLMALGVCRAVSECGYSVPEDFSVTGFDGLYTLDYIKPGITTINQNIREKGYVGIKVLNDMLNGEVVSDRIFVPHKLIVRDSVKRLDI</sequence>
<dbReference type="SUPFAM" id="SSF53822">
    <property type="entry name" value="Periplasmic binding protein-like I"/>
    <property type="match status" value="1"/>
</dbReference>
<dbReference type="InterPro" id="IPR028082">
    <property type="entry name" value="Peripla_BP_I"/>
</dbReference>
<keyword evidence="3" id="KW-0804">Transcription</keyword>
<dbReference type="SMART" id="SM00354">
    <property type="entry name" value="HTH_LACI"/>
    <property type="match status" value="1"/>
</dbReference>
<evidence type="ECO:0000259" key="4">
    <source>
        <dbReference type="PROSITE" id="PS50932"/>
    </source>
</evidence>
<dbReference type="GO" id="GO:0003677">
    <property type="term" value="F:DNA binding"/>
    <property type="evidence" value="ECO:0007669"/>
    <property type="project" value="UniProtKB-KW"/>
</dbReference>
<keyword evidence="2 5" id="KW-0238">DNA-binding</keyword>
<dbReference type="InterPro" id="IPR046335">
    <property type="entry name" value="LacI/GalR-like_sensor"/>
</dbReference>
<keyword evidence="1" id="KW-0805">Transcription regulation</keyword>
<dbReference type="Gene3D" id="1.10.260.40">
    <property type="entry name" value="lambda repressor-like DNA-binding domains"/>
    <property type="match status" value="1"/>
</dbReference>
<evidence type="ECO:0000313" key="5">
    <source>
        <dbReference type="EMBL" id="MEQ2432986.1"/>
    </source>
</evidence>
<dbReference type="EMBL" id="JBBMFP010000019">
    <property type="protein sequence ID" value="MEQ2432986.1"/>
    <property type="molecule type" value="Genomic_DNA"/>
</dbReference>
<dbReference type="Proteomes" id="UP001457898">
    <property type="component" value="Unassembled WGS sequence"/>
</dbReference>
<dbReference type="PRINTS" id="PR00036">
    <property type="entry name" value="HTHLACI"/>
</dbReference>
<feature type="domain" description="HTH lacI-type" evidence="4">
    <location>
        <begin position="19"/>
        <end position="73"/>
    </location>
</feature>